<dbReference type="EMBL" id="CACRSL010000003">
    <property type="protein sequence ID" value="VYT15547.1"/>
    <property type="molecule type" value="Genomic_DNA"/>
</dbReference>
<keyword evidence="3 5" id="KW-0808">Transferase</keyword>
<dbReference type="PANTHER" id="PTHR35863">
    <property type="entry name" value="COBALT-PRECORRIN-5B C(1)-METHYLTRANSFERASE"/>
    <property type="match status" value="1"/>
</dbReference>
<accession>A0A6N2UDV4</accession>
<evidence type="ECO:0000256" key="1">
    <source>
        <dbReference type="ARBA" id="ARBA00022573"/>
    </source>
</evidence>
<evidence type="ECO:0000256" key="3">
    <source>
        <dbReference type="ARBA" id="ARBA00022679"/>
    </source>
</evidence>
<dbReference type="Pfam" id="PF01888">
    <property type="entry name" value="CbiD"/>
    <property type="match status" value="1"/>
</dbReference>
<dbReference type="AlphaFoldDB" id="A0A6N2UDV4"/>
<evidence type="ECO:0000256" key="4">
    <source>
        <dbReference type="ARBA" id="ARBA00022691"/>
    </source>
</evidence>
<organism evidence="6">
    <name type="scientific">uncultured Anaerotruncus sp</name>
    <dbReference type="NCBI Taxonomy" id="905011"/>
    <lineage>
        <taxon>Bacteria</taxon>
        <taxon>Bacillati</taxon>
        <taxon>Bacillota</taxon>
        <taxon>Clostridia</taxon>
        <taxon>Eubacteriales</taxon>
        <taxon>Oscillospiraceae</taxon>
        <taxon>Anaerotruncus</taxon>
        <taxon>environmental samples</taxon>
    </lineage>
</organism>
<dbReference type="SUPFAM" id="SSF111342">
    <property type="entry name" value="CbiD-like"/>
    <property type="match status" value="1"/>
</dbReference>
<dbReference type="EC" id="2.1.1.195" evidence="5"/>
<dbReference type="PIRSF" id="PIRSF026782">
    <property type="entry name" value="CbiD"/>
    <property type="match status" value="1"/>
</dbReference>
<dbReference type="GO" id="GO:0008168">
    <property type="term" value="F:methyltransferase activity"/>
    <property type="evidence" value="ECO:0007669"/>
    <property type="project" value="UniProtKB-UniRule"/>
</dbReference>
<dbReference type="GO" id="GO:0019251">
    <property type="term" value="P:anaerobic cobalamin biosynthetic process"/>
    <property type="evidence" value="ECO:0007669"/>
    <property type="project" value="UniProtKB-UniRule"/>
</dbReference>
<name>A0A6N2UDV4_9FIRM</name>
<evidence type="ECO:0000313" key="6">
    <source>
        <dbReference type="EMBL" id="VYT15547.1"/>
    </source>
</evidence>
<gene>
    <name evidence="5" type="primary">cbiD</name>
    <name evidence="6" type="ORF">AULFYP135_01867</name>
</gene>
<comment type="function">
    <text evidence="5">Catalyzes the methylation of C-1 in cobalt-precorrin-5B to form cobalt-precorrin-6A.</text>
</comment>
<evidence type="ECO:0000256" key="5">
    <source>
        <dbReference type="HAMAP-Rule" id="MF_00787"/>
    </source>
</evidence>
<dbReference type="GO" id="GO:0032259">
    <property type="term" value="P:methylation"/>
    <property type="evidence" value="ECO:0007669"/>
    <property type="project" value="UniProtKB-KW"/>
</dbReference>
<dbReference type="Gene3D" id="3.30.2110.10">
    <property type="entry name" value="CbiD-like"/>
    <property type="match status" value="1"/>
</dbReference>
<comment type="catalytic activity">
    <reaction evidence="5">
        <text>Co-precorrin-5B + S-adenosyl-L-methionine = Co-precorrin-6A + S-adenosyl-L-homocysteine</text>
        <dbReference type="Rhea" id="RHEA:26285"/>
        <dbReference type="ChEBI" id="CHEBI:57856"/>
        <dbReference type="ChEBI" id="CHEBI:59789"/>
        <dbReference type="ChEBI" id="CHEBI:60063"/>
        <dbReference type="ChEBI" id="CHEBI:60064"/>
        <dbReference type="EC" id="2.1.1.195"/>
    </reaction>
</comment>
<evidence type="ECO:0000256" key="2">
    <source>
        <dbReference type="ARBA" id="ARBA00022603"/>
    </source>
</evidence>
<keyword evidence="1 5" id="KW-0169">Cobalamin biosynthesis</keyword>
<comment type="pathway">
    <text evidence="5">Cofactor biosynthesis; adenosylcobalamin biosynthesis; cob(II)yrinate a,c-diamide from sirohydrochlorin (anaerobic route): step 6/10.</text>
</comment>
<dbReference type="InterPro" id="IPR036074">
    <property type="entry name" value="CbiD_sf"/>
</dbReference>
<dbReference type="PANTHER" id="PTHR35863:SF1">
    <property type="entry name" value="COBALT-PRECORRIN-5B C(1)-METHYLTRANSFERASE"/>
    <property type="match status" value="1"/>
</dbReference>
<proteinExistence type="inferred from homology"/>
<keyword evidence="4 5" id="KW-0949">S-adenosyl-L-methionine</keyword>
<dbReference type="UniPathway" id="UPA00148">
    <property type="reaction ID" value="UER00227"/>
</dbReference>
<keyword evidence="2 5" id="KW-0489">Methyltransferase</keyword>
<protein>
    <recommendedName>
        <fullName evidence="5">Cobalt-precorrin-5B C(1)-methyltransferase</fullName>
        <ecNumber evidence="5">2.1.1.195</ecNumber>
    </recommendedName>
    <alternativeName>
        <fullName evidence="5">Cobalt-precorrin-6A synthase</fullName>
    </alternativeName>
</protein>
<sequence>MAFEQYLQRGRQKLRCGYTTGACAALAAKAAAKMLLTQQMAQEETLVLPKGLAVTVPIEEAAFSPSFASCAVRKDGGDDCDATHGLLIYARVSPCAHPGVEIDGGQGVGRVTRPGLDQPVGAAAINSTPRRMIREEVEAVCRSLDYQGGLSVVISTPGGEAVAQKTFNPVLGIEGGISILGTSGVVEPQSLQALLDTIQVELKMHAAAGCKEVIFTPGNYGEDFLKAHPPVREIPVVKISNFVGDSLDFAVEMGFTQVYLVGHLGKFVKLAAGVMNTHSRYADGRREVFAAHAGMAGANQNCICQLMEAPTADQCLAILEDAGLREPVLDSIFKQILYHTRRRADGVQVEAVVFSNQSGALAYSEEAGRLFRL</sequence>
<dbReference type="NCBIfam" id="TIGR00312">
    <property type="entry name" value="cbiD"/>
    <property type="match status" value="1"/>
</dbReference>
<dbReference type="InterPro" id="IPR002748">
    <property type="entry name" value="CbiD"/>
</dbReference>
<dbReference type="HAMAP" id="MF_00787">
    <property type="entry name" value="CbiD"/>
    <property type="match status" value="1"/>
</dbReference>
<reference evidence="6" key="1">
    <citation type="submission" date="2019-11" db="EMBL/GenBank/DDBJ databases">
        <authorList>
            <person name="Feng L."/>
        </authorList>
    </citation>
    <scope>NUCLEOTIDE SEQUENCE</scope>
    <source>
        <strain evidence="6">AundefinedLFYP135</strain>
    </source>
</reference>
<comment type="similarity">
    <text evidence="5">Belongs to the CbiD family.</text>
</comment>